<evidence type="ECO:0000313" key="7">
    <source>
        <dbReference type="EMBL" id="GHD15490.1"/>
    </source>
</evidence>
<dbReference type="Pfam" id="PF07690">
    <property type="entry name" value="MFS_1"/>
    <property type="match status" value="1"/>
</dbReference>
<feature type="transmembrane region" description="Helical" evidence="5">
    <location>
        <begin position="21"/>
        <end position="43"/>
    </location>
</feature>
<dbReference type="Proteomes" id="UP000638353">
    <property type="component" value="Unassembled WGS sequence"/>
</dbReference>
<evidence type="ECO:0000313" key="8">
    <source>
        <dbReference type="Proteomes" id="UP000638353"/>
    </source>
</evidence>
<name>A0A919CES4_9ACTN</name>
<feature type="transmembrane region" description="Helical" evidence="5">
    <location>
        <begin position="63"/>
        <end position="85"/>
    </location>
</feature>
<dbReference type="RefSeq" id="WP_189827637.1">
    <property type="nucleotide sequence ID" value="NZ_BMVC01000023.1"/>
</dbReference>
<feature type="transmembrane region" description="Helical" evidence="5">
    <location>
        <begin position="328"/>
        <end position="354"/>
    </location>
</feature>
<gene>
    <name evidence="7" type="ORF">GCM10010334_75660</name>
</gene>
<dbReference type="GO" id="GO:0005886">
    <property type="term" value="C:plasma membrane"/>
    <property type="evidence" value="ECO:0007669"/>
    <property type="project" value="UniProtKB-SubCell"/>
</dbReference>
<evidence type="ECO:0000256" key="4">
    <source>
        <dbReference type="ARBA" id="ARBA00023136"/>
    </source>
</evidence>
<dbReference type="GO" id="GO:0022857">
    <property type="term" value="F:transmembrane transporter activity"/>
    <property type="evidence" value="ECO:0007669"/>
    <property type="project" value="InterPro"/>
</dbReference>
<evidence type="ECO:0000256" key="2">
    <source>
        <dbReference type="ARBA" id="ARBA00022692"/>
    </source>
</evidence>
<protein>
    <submittedName>
        <fullName evidence="7">MFS transporter</fullName>
    </submittedName>
</protein>
<dbReference type="AlphaFoldDB" id="A0A919CES4"/>
<proteinExistence type="predicted"/>
<organism evidence="7 8">
    <name type="scientific">Streptomyces finlayi</name>
    <dbReference type="NCBI Taxonomy" id="67296"/>
    <lineage>
        <taxon>Bacteria</taxon>
        <taxon>Bacillati</taxon>
        <taxon>Actinomycetota</taxon>
        <taxon>Actinomycetes</taxon>
        <taxon>Kitasatosporales</taxon>
        <taxon>Streptomycetaceae</taxon>
        <taxon>Streptomyces</taxon>
    </lineage>
</organism>
<evidence type="ECO:0000259" key="6">
    <source>
        <dbReference type="PROSITE" id="PS50850"/>
    </source>
</evidence>
<dbReference type="PROSITE" id="PS00216">
    <property type="entry name" value="SUGAR_TRANSPORT_1"/>
    <property type="match status" value="1"/>
</dbReference>
<feature type="transmembrane region" description="Helical" evidence="5">
    <location>
        <begin position="182"/>
        <end position="201"/>
    </location>
</feature>
<feature type="transmembrane region" description="Helical" evidence="5">
    <location>
        <begin position="124"/>
        <end position="145"/>
    </location>
</feature>
<feature type="domain" description="Major facilitator superfamily (MFS) profile" evidence="6">
    <location>
        <begin position="234"/>
        <end position="417"/>
    </location>
</feature>
<reference evidence="7" key="1">
    <citation type="journal article" date="2014" name="Int. J. Syst. Evol. Microbiol.">
        <title>Complete genome sequence of Corynebacterium casei LMG S-19264T (=DSM 44701T), isolated from a smear-ripened cheese.</title>
        <authorList>
            <consortium name="US DOE Joint Genome Institute (JGI-PGF)"/>
            <person name="Walter F."/>
            <person name="Albersmeier A."/>
            <person name="Kalinowski J."/>
            <person name="Ruckert C."/>
        </authorList>
    </citation>
    <scope>NUCLEOTIDE SEQUENCE</scope>
    <source>
        <strain evidence="7">JCM 4637</strain>
    </source>
</reference>
<dbReference type="InterPro" id="IPR036259">
    <property type="entry name" value="MFS_trans_sf"/>
</dbReference>
<dbReference type="SUPFAM" id="SSF103473">
    <property type="entry name" value="MFS general substrate transporter"/>
    <property type="match status" value="1"/>
</dbReference>
<evidence type="ECO:0000256" key="3">
    <source>
        <dbReference type="ARBA" id="ARBA00022989"/>
    </source>
</evidence>
<feature type="transmembrane region" description="Helical" evidence="5">
    <location>
        <begin position="239"/>
        <end position="260"/>
    </location>
</feature>
<dbReference type="Gene3D" id="1.20.1250.20">
    <property type="entry name" value="MFS general substrate transporter like domains"/>
    <property type="match status" value="2"/>
</dbReference>
<dbReference type="InterPro" id="IPR020846">
    <property type="entry name" value="MFS_dom"/>
</dbReference>
<feature type="transmembrane region" description="Helical" evidence="5">
    <location>
        <begin position="97"/>
        <end position="118"/>
    </location>
</feature>
<keyword evidence="2 5" id="KW-0812">Transmembrane</keyword>
<keyword evidence="4 5" id="KW-0472">Membrane</keyword>
<keyword evidence="3 5" id="KW-1133">Transmembrane helix</keyword>
<feature type="transmembrane region" description="Helical" evidence="5">
    <location>
        <begin position="304"/>
        <end position="322"/>
    </location>
</feature>
<feature type="transmembrane region" description="Helical" evidence="5">
    <location>
        <begin position="393"/>
        <end position="411"/>
    </location>
</feature>
<comment type="subcellular location">
    <subcellularLocation>
        <location evidence="1">Cell membrane</location>
        <topology evidence="1">Multi-pass membrane protein</topology>
    </subcellularLocation>
</comment>
<comment type="caution">
    <text evidence="7">The sequence shown here is derived from an EMBL/GenBank/DDBJ whole genome shotgun (WGS) entry which is preliminary data.</text>
</comment>
<dbReference type="InterPro" id="IPR011701">
    <property type="entry name" value="MFS"/>
</dbReference>
<dbReference type="PROSITE" id="PS50850">
    <property type="entry name" value="MFS"/>
    <property type="match status" value="1"/>
</dbReference>
<feature type="transmembrane region" description="Helical" evidence="5">
    <location>
        <begin position="272"/>
        <end position="292"/>
    </location>
</feature>
<evidence type="ECO:0000256" key="1">
    <source>
        <dbReference type="ARBA" id="ARBA00004651"/>
    </source>
</evidence>
<dbReference type="PANTHER" id="PTHR23528:SF1">
    <property type="entry name" value="MAJOR FACILITATOR SUPERFAMILY (MFS) PROFILE DOMAIN-CONTAINING PROTEIN"/>
    <property type="match status" value="1"/>
</dbReference>
<dbReference type="EMBL" id="BMVC01000023">
    <property type="protein sequence ID" value="GHD15490.1"/>
    <property type="molecule type" value="Genomic_DNA"/>
</dbReference>
<dbReference type="InterPro" id="IPR005829">
    <property type="entry name" value="Sugar_transporter_CS"/>
</dbReference>
<sequence>MTTPLSPPSALKEPSVDVSRGWTATLSLANGAIWVGWFGPLQVLLALQAAELAPGAGMPKESVLAWVTGIGAVVSMLSNPVFGALSDRTTSRFGRRSPWIVGGSVTGAAALVLLALAPGLVTMTLAWCLVQLTLNAAFAAVTASVPDQVPHRQRGRVGGWLGAAQMLGVVAGTGLASLGGLLAGYVACAVFCAVGVLPFVVRHKDPALSPAEREPFHWQGFVAGFWLSPRRYPDLGWAWLTRFLINLGNSIVLLYLLYYLRDRVQYDDPETGVLILTAVNGVTLLATVVVSGVWSDRVGRRKPFVLWAGVLMAGASGLLAVWQTWPGALVAAALLGIGFGVFTSVDFALMTDVLPSAAARGKDLGLINIANSLPQVAAPALSAPIVVHLGGYRVLYGVAAAIGLLGAVLVHRIRGVP</sequence>
<dbReference type="PANTHER" id="PTHR23528">
    <property type="match status" value="1"/>
</dbReference>
<accession>A0A919CES4</accession>
<evidence type="ECO:0000256" key="5">
    <source>
        <dbReference type="SAM" id="Phobius"/>
    </source>
</evidence>
<reference evidence="7" key="2">
    <citation type="submission" date="2020-09" db="EMBL/GenBank/DDBJ databases">
        <authorList>
            <person name="Sun Q."/>
            <person name="Ohkuma M."/>
        </authorList>
    </citation>
    <scope>NUCLEOTIDE SEQUENCE</scope>
    <source>
        <strain evidence="7">JCM 4637</strain>
    </source>
</reference>